<organism evidence="2 3">
    <name type="scientific">Desulfurobacterium atlanticum</name>
    <dbReference type="NCBI Taxonomy" id="240169"/>
    <lineage>
        <taxon>Bacteria</taxon>
        <taxon>Pseudomonadati</taxon>
        <taxon>Aquificota</taxon>
        <taxon>Aquificia</taxon>
        <taxon>Desulfurobacteriales</taxon>
        <taxon>Desulfurobacteriaceae</taxon>
        <taxon>Desulfurobacterium</taxon>
    </lineage>
</organism>
<dbReference type="Pfam" id="PF00149">
    <property type="entry name" value="Metallophos"/>
    <property type="match status" value="1"/>
</dbReference>
<dbReference type="GO" id="GO:0016787">
    <property type="term" value="F:hydrolase activity"/>
    <property type="evidence" value="ECO:0007669"/>
    <property type="project" value="InterPro"/>
</dbReference>
<dbReference type="RefSeq" id="WP_089322532.1">
    <property type="nucleotide sequence ID" value="NZ_FZOB01000002.1"/>
</dbReference>
<protein>
    <submittedName>
        <fullName evidence="2">Calcineurin-like phosphoesterase superfamily protein</fullName>
    </submittedName>
</protein>
<gene>
    <name evidence="2" type="ORF">SAMN06265340_102191</name>
</gene>
<proteinExistence type="predicted"/>
<dbReference type="OrthoDB" id="5380073at2"/>
<dbReference type="InterPro" id="IPR004843">
    <property type="entry name" value="Calcineurin-like_PHP"/>
</dbReference>
<dbReference type="Proteomes" id="UP000198405">
    <property type="component" value="Unassembled WGS sequence"/>
</dbReference>
<evidence type="ECO:0000313" key="3">
    <source>
        <dbReference type="Proteomes" id="UP000198405"/>
    </source>
</evidence>
<feature type="domain" description="Calcineurin-like phosphoesterase" evidence="1">
    <location>
        <begin position="3"/>
        <end position="149"/>
    </location>
</feature>
<dbReference type="InterPro" id="IPR029052">
    <property type="entry name" value="Metallo-depent_PP-like"/>
</dbReference>
<name>A0A238YA11_9BACT</name>
<dbReference type="AlphaFoldDB" id="A0A238YA11"/>
<evidence type="ECO:0000313" key="2">
    <source>
        <dbReference type="EMBL" id="SNR67169.1"/>
    </source>
</evidence>
<reference evidence="3" key="1">
    <citation type="submission" date="2017-06" db="EMBL/GenBank/DDBJ databases">
        <authorList>
            <person name="Varghese N."/>
            <person name="Submissions S."/>
        </authorList>
    </citation>
    <scope>NUCLEOTIDE SEQUENCE [LARGE SCALE GENOMIC DNA]</scope>
    <source>
        <strain evidence="3">DSM 15668</strain>
    </source>
</reference>
<dbReference type="SUPFAM" id="SSF56300">
    <property type="entry name" value="Metallo-dependent phosphatases"/>
    <property type="match status" value="1"/>
</dbReference>
<evidence type="ECO:0000259" key="1">
    <source>
        <dbReference type="Pfam" id="PF00149"/>
    </source>
</evidence>
<keyword evidence="3" id="KW-1185">Reference proteome</keyword>
<sequence length="191" mass="22754">MLYFISDTHFYHSNIVNLSAFRFEGFENRILENLEKEIKAGDILFHLGDFTWTLNDEKGFLKRWESLPCRKILILGNHDFKLKDKLLGYFDRIYPLYKIIEVEGRRFFLSHFPALDLRKKKRYLNLIGRVRELFKFSNCDLLIHGHVHRNSFNIHCGCHVFDIPCFNVNVEFTGYVPVSVYTVLKEVCLDR</sequence>
<dbReference type="EMBL" id="FZOB01000002">
    <property type="protein sequence ID" value="SNR67169.1"/>
    <property type="molecule type" value="Genomic_DNA"/>
</dbReference>
<accession>A0A238YA11</accession>
<dbReference type="Gene3D" id="3.60.21.10">
    <property type="match status" value="1"/>
</dbReference>